<dbReference type="Gene3D" id="3.40.50.1000">
    <property type="entry name" value="HAD superfamily/HAD-like"/>
    <property type="match status" value="1"/>
</dbReference>
<evidence type="ECO:0000256" key="2">
    <source>
        <dbReference type="ARBA" id="ARBA00022723"/>
    </source>
</evidence>
<dbReference type="CDD" id="cd07505">
    <property type="entry name" value="HAD_BPGM-like"/>
    <property type="match status" value="1"/>
</dbReference>
<reference evidence="3 4" key="1">
    <citation type="submission" date="2010-02" db="EMBL/GenBank/DDBJ databases">
        <authorList>
            <person name="Weinstock G."/>
            <person name="Sodergren E."/>
            <person name="Clifton S."/>
            <person name="Fulton L."/>
            <person name="Fulton B."/>
            <person name="Courtney L."/>
            <person name="Fronick C."/>
            <person name="Harrison M."/>
            <person name="Strong C."/>
            <person name="Farmer C."/>
            <person name="Delahaunty K."/>
            <person name="Markovic C."/>
            <person name="Hall O."/>
            <person name="Minx P."/>
            <person name="Tomlinson C."/>
            <person name="Mitreva M."/>
            <person name="Nelson J."/>
            <person name="Hou S."/>
            <person name="Wollam A."/>
            <person name="Pepin K.H."/>
            <person name="Johnson M."/>
            <person name="Bhonagiri V."/>
            <person name="Zhang X."/>
            <person name="Suruliraj S."/>
            <person name="Warren W."/>
            <person name="Chinwalla A."/>
            <person name="Mardis E.R."/>
            <person name="Wilson R.K."/>
        </authorList>
    </citation>
    <scope>NUCLEOTIDE SEQUENCE [LARGE SCALE GENOMIC DNA]</scope>
    <source>
        <strain evidence="3 4">ATCC 23685</strain>
    </source>
</reference>
<dbReference type="AlphaFoldDB" id="D4F1G1"/>
<dbReference type="HOGENOM" id="CLU_045011_13_3_6"/>
<dbReference type="InterPro" id="IPR023198">
    <property type="entry name" value="PGP-like_dom2"/>
</dbReference>
<organism evidence="3 4">
    <name type="scientific">Edwardsiella tarda ATCC 23685</name>
    <dbReference type="NCBI Taxonomy" id="500638"/>
    <lineage>
        <taxon>Bacteria</taxon>
        <taxon>Pseudomonadati</taxon>
        <taxon>Pseudomonadota</taxon>
        <taxon>Gammaproteobacteria</taxon>
        <taxon>Enterobacterales</taxon>
        <taxon>Hafniaceae</taxon>
        <taxon>Edwardsiella</taxon>
    </lineage>
</organism>
<evidence type="ECO:0000256" key="1">
    <source>
        <dbReference type="ARBA" id="ARBA00006171"/>
    </source>
</evidence>
<dbReference type="NCBIfam" id="NF008000">
    <property type="entry name" value="PRK10725.1"/>
    <property type="match status" value="1"/>
</dbReference>
<keyword evidence="3" id="KW-0378">Hydrolase</keyword>
<comment type="similarity">
    <text evidence="1">Belongs to the HAD-like hydrolase superfamily. CbbY/CbbZ/Gph/YieH family.</text>
</comment>
<accession>D4F1G1</accession>
<dbReference type="Pfam" id="PF00702">
    <property type="entry name" value="Hydrolase"/>
    <property type="match status" value="1"/>
</dbReference>
<dbReference type="InterPro" id="IPR023214">
    <property type="entry name" value="HAD_sf"/>
</dbReference>
<dbReference type="GO" id="GO:0046872">
    <property type="term" value="F:metal ion binding"/>
    <property type="evidence" value="ECO:0007669"/>
    <property type="project" value="UniProtKB-KW"/>
</dbReference>
<dbReference type="SFLD" id="SFLDG01129">
    <property type="entry name" value="C1.5:_HAD__Beta-PGM__Phosphata"/>
    <property type="match status" value="1"/>
</dbReference>
<proteinExistence type="inferred from homology"/>
<dbReference type="NCBIfam" id="TIGR02009">
    <property type="entry name" value="PGMB-YQAB-SF"/>
    <property type="match status" value="1"/>
</dbReference>
<dbReference type="InterPro" id="IPR036412">
    <property type="entry name" value="HAD-like_sf"/>
</dbReference>
<dbReference type="SFLD" id="SFLDS00003">
    <property type="entry name" value="Haloacid_Dehalogenase"/>
    <property type="match status" value="1"/>
</dbReference>
<comment type="caution">
    <text evidence="3">The sequence shown here is derived from an EMBL/GenBank/DDBJ whole genome shotgun (WGS) entry which is preliminary data.</text>
</comment>
<dbReference type="InterPro" id="IPR051806">
    <property type="entry name" value="HAD-like_SPP"/>
</dbReference>
<dbReference type="InterPro" id="IPR006439">
    <property type="entry name" value="HAD-SF_hydro_IA"/>
</dbReference>
<dbReference type="NCBIfam" id="TIGR01509">
    <property type="entry name" value="HAD-SF-IA-v3"/>
    <property type="match status" value="1"/>
</dbReference>
<dbReference type="SUPFAM" id="SSF56784">
    <property type="entry name" value="HAD-like"/>
    <property type="match status" value="1"/>
</dbReference>
<keyword evidence="2" id="KW-0479">Metal-binding</keyword>
<dbReference type="EMBL" id="ADGK01000017">
    <property type="protein sequence ID" value="EFE24411.1"/>
    <property type="molecule type" value="Genomic_DNA"/>
</dbReference>
<dbReference type="PANTHER" id="PTHR43481:SF4">
    <property type="entry name" value="GLYCEROL-1-PHOSPHATE PHOSPHOHYDROLASE 1-RELATED"/>
    <property type="match status" value="1"/>
</dbReference>
<dbReference type="Proteomes" id="UP000003692">
    <property type="component" value="Unassembled WGS sequence"/>
</dbReference>
<dbReference type="InterPro" id="IPR010976">
    <property type="entry name" value="B-phosphoglucomutase_hydrolase"/>
</dbReference>
<sequence length="193" mass="21273">MSMVQYDHYDGLIFDMDGTLLDSEPIHRQAWQEVVGRYGMDYDLMAMIALNGSPTVRIAQAIIEHNHSTLDPHALAAEKNRLVEGMLLDGVRPLPLAEVARAYKGRRPMAIGTGSEHRLAEALLRRLGLGDCFQVIVAADDVQRHKPDPQTFLRCAALMGVAAARCVVFEDADYGIQAAVAAGMDWVDVRCLQ</sequence>
<dbReference type="FunFam" id="1.10.150.240:FF:000002">
    <property type="entry name" value="Fructose-1-phosphate/6-phosphogluconate phosphatase"/>
    <property type="match status" value="1"/>
</dbReference>
<evidence type="ECO:0000313" key="4">
    <source>
        <dbReference type="Proteomes" id="UP000003692"/>
    </source>
</evidence>
<dbReference type="GO" id="GO:0050308">
    <property type="term" value="F:sugar-phosphatase activity"/>
    <property type="evidence" value="ECO:0007669"/>
    <property type="project" value="TreeGrafter"/>
</dbReference>
<dbReference type="Gene3D" id="1.10.150.240">
    <property type="entry name" value="Putative phosphatase, domain 2"/>
    <property type="match status" value="1"/>
</dbReference>
<gene>
    <name evidence="3" type="ORF">EDWATA_00547</name>
</gene>
<name>D4F1G1_EDWTA</name>
<protein>
    <submittedName>
        <fullName evidence="3">Beta-phosphoglucomutase family hydrolase</fullName>
    </submittedName>
</protein>
<dbReference type="PANTHER" id="PTHR43481">
    <property type="entry name" value="FRUCTOSE-1-PHOSPHATE PHOSPHATASE"/>
    <property type="match status" value="1"/>
</dbReference>
<evidence type="ECO:0000313" key="3">
    <source>
        <dbReference type="EMBL" id="EFE24411.1"/>
    </source>
</evidence>